<dbReference type="Proteomes" id="UP000656881">
    <property type="component" value="Unassembled WGS sequence"/>
</dbReference>
<dbReference type="RefSeq" id="WP_189177152.1">
    <property type="nucleotide sequence ID" value="NZ_BMNG01000020.1"/>
</dbReference>
<feature type="region of interest" description="Disordered" evidence="1">
    <location>
        <begin position="130"/>
        <end position="152"/>
    </location>
</feature>
<sequence length="404" mass="43800">MAAQAALSEGIYLIKNEASGLYAGVQPGGGAKQGAKVVLGELHTEGPERHRQFWHLKPHSAREGAWTLQNVHSVLRMDIMAGRSRAGAAVQQCPPESRDDLLVSQLWKPEQIADDVYVWVNSSGKNLAVRGERPQAEAELEQAEPKTGEDRGTQAWRVERVQARGESKAFDALTARVVSPGTFSTPANVLASALKGILDAGGGIFETMAKTVPDPRAPYLRFDGFRGDEFIRFSPRLGIEEGPKKISEQFPQVPTGFPGAADDVMNARKGSGYTHAAIMGSTVHEFSERSANRGVAHLELGPVKDQRIKAATTAETKGEAVAAFLDLQAVLLTPDYEHTGEFRLPHAPAEFLTELDTATSAPFDDAMHFFLVKGEEFVIVSQGKLVQGPTKLTDAYPFLTGVWM</sequence>
<feature type="domain" description="Ricin B lectin" evidence="2">
    <location>
        <begin position="52"/>
        <end position="142"/>
    </location>
</feature>
<dbReference type="InterPro" id="IPR035992">
    <property type="entry name" value="Ricin_B-like_lectins"/>
</dbReference>
<dbReference type="CDD" id="cd00161">
    <property type="entry name" value="beta-trefoil_Ricin-like"/>
    <property type="match status" value="1"/>
</dbReference>
<accession>A0ABQ2MSG7</accession>
<evidence type="ECO:0000259" key="2">
    <source>
        <dbReference type="Pfam" id="PF14200"/>
    </source>
</evidence>
<dbReference type="EMBL" id="BMNG01000020">
    <property type="protein sequence ID" value="GGO56992.1"/>
    <property type="molecule type" value="Genomic_DNA"/>
</dbReference>
<gene>
    <name evidence="3" type="ORF">GCM10012286_72770</name>
</gene>
<dbReference type="Pfam" id="PF14200">
    <property type="entry name" value="RicinB_lectin_2"/>
    <property type="match status" value="1"/>
</dbReference>
<organism evidence="3 4">
    <name type="scientific">Streptomyces lasiicapitis</name>
    <dbReference type="NCBI Taxonomy" id="1923961"/>
    <lineage>
        <taxon>Bacteria</taxon>
        <taxon>Bacillati</taxon>
        <taxon>Actinomycetota</taxon>
        <taxon>Actinomycetes</taxon>
        <taxon>Kitasatosporales</taxon>
        <taxon>Streptomycetaceae</taxon>
        <taxon>Streptomyces</taxon>
    </lineage>
</organism>
<dbReference type="SUPFAM" id="SSF50370">
    <property type="entry name" value="Ricin B-like lectins"/>
    <property type="match status" value="1"/>
</dbReference>
<feature type="compositionally biased region" description="Basic and acidic residues" evidence="1">
    <location>
        <begin position="143"/>
        <end position="152"/>
    </location>
</feature>
<dbReference type="InterPro" id="IPR000772">
    <property type="entry name" value="Ricin_B_lectin"/>
</dbReference>
<protein>
    <recommendedName>
        <fullName evidence="2">Ricin B lectin domain-containing protein</fullName>
    </recommendedName>
</protein>
<evidence type="ECO:0000313" key="4">
    <source>
        <dbReference type="Proteomes" id="UP000656881"/>
    </source>
</evidence>
<proteinExistence type="predicted"/>
<evidence type="ECO:0000313" key="3">
    <source>
        <dbReference type="EMBL" id="GGO56992.1"/>
    </source>
</evidence>
<keyword evidence="4" id="KW-1185">Reference proteome</keyword>
<comment type="caution">
    <text evidence="3">The sequence shown here is derived from an EMBL/GenBank/DDBJ whole genome shotgun (WGS) entry which is preliminary data.</text>
</comment>
<evidence type="ECO:0000256" key="1">
    <source>
        <dbReference type="SAM" id="MobiDB-lite"/>
    </source>
</evidence>
<dbReference type="Gene3D" id="2.80.10.50">
    <property type="match status" value="1"/>
</dbReference>
<name>A0ABQ2MSG7_9ACTN</name>
<reference evidence="4" key="1">
    <citation type="journal article" date="2019" name="Int. J. Syst. Evol. Microbiol.">
        <title>The Global Catalogue of Microorganisms (GCM) 10K type strain sequencing project: providing services to taxonomists for standard genome sequencing and annotation.</title>
        <authorList>
            <consortium name="The Broad Institute Genomics Platform"/>
            <consortium name="The Broad Institute Genome Sequencing Center for Infectious Disease"/>
            <person name="Wu L."/>
            <person name="Ma J."/>
        </authorList>
    </citation>
    <scope>NUCLEOTIDE SEQUENCE [LARGE SCALE GENOMIC DNA]</scope>
    <source>
        <strain evidence="4">CGMCC 4.7349</strain>
    </source>
</reference>